<evidence type="ECO:0000256" key="2">
    <source>
        <dbReference type="ARBA" id="ARBA00009596"/>
    </source>
</evidence>
<evidence type="ECO:0000256" key="8">
    <source>
        <dbReference type="SAM" id="Coils"/>
    </source>
</evidence>
<feature type="coiled-coil region" evidence="8">
    <location>
        <begin position="74"/>
        <end position="113"/>
    </location>
</feature>
<dbReference type="OMA" id="MMASCIA"/>
<dbReference type="Proteomes" id="UP000001876">
    <property type="component" value="Unassembled WGS sequence"/>
</dbReference>
<gene>
    <name evidence="9" type="ORF">MICPUCDRAFT_58191</name>
</gene>
<evidence type="ECO:0000256" key="6">
    <source>
        <dbReference type="ARBA" id="ARBA00023136"/>
    </source>
</evidence>
<keyword evidence="8" id="KW-0175">Coiled coil</keyword>
<comment type="similarity">
    <text evidence="2 7">Belongs to the Tic20 family.</text>
</comment>
<keyword evidence="7" id="KW-0150">Chloroplast</keyword>
<feature type="transmembrane region" description="Helical" evidence="7">
    <location>
        <begin position="186"/>
        <end position="205"/>
    </location>
</feature>
<evidence type="ECO:0000256" key="7">
    <source>
        <dbReference type="RuleBase" id="RU367003"/>
    </source>
</evidence>
<evidence type="ECO:0000256" key="3">
    <source>
        <dbReference type="ARBA" id="ARBA00022692"/>
    </source>
</evidence>
<dbReference type="Pfam" id="PF16166">
    <property type="entry name" value="TIC20"/>
    <property type="match status" value="1"/>
</dbReference>
<dbReference type="KEGG" id="mpp:MICPUCDRAFT_58191"/>
<keyword evidence="4" id="KW-1001">Plastid inner membrane</keyword>
<protein>
    <recommendedName>
        <fullName evidence="7">Protein TIC 20</fullName>
    </recommendedName>
</protein>
<keyword evidence="10" id="KW-1185">Reference proteome</keyword>
<dbReference type="GO" id="GO:0009706">
    <property type="term" value="C:chloroplast inner membrane"/>
    <property type="evidence" value="ECO:0007669"/>
    <property type="project" value="UniProtKB-SubCell"/>
</dbReference>
<evidence type="ECO:0000313" key="10">
    <source>
        <dbReference type="Proteomes" id="UP000001876"/>
    </source>
</evidence>
<keyword evidence="5 7" id="KW-1133">Transmembrane helix</keyword>
<evidence type="ECO:0000313" key="9">
    <source>
        <dbReference type="EMBL" id="EEH57005.1"/>
    </source>
</evidence>
<comment type="subcellular location">
    <subcellularLocation>
        <location evidence="1">Plastid</location>
        <location evidence="1">Chloroplast inner membrane</location>
        <topology evidence="1">Multi-pass membrane protein</topology>
    </subcellularLocation>
    <subcellularLocation>
        <location evidence="7">Plastid</location>
        <location evidence="7">Chloroplast membrane</location>
        <topology evidence="7">Multi-pass membrane protein</topology>
    </subcellularLocation>
</comment>
<comment type="caution">
    <text evidence="7">Lacks conserved residue(s) required for the propagation of feature annotation.</text>
</comment>
<keyword evidence="6 7" id="KW-0472">Membrane</keyword>
<accession>C1MRQ7</accession>
<dbReference type="OrthoDB" id="414558at2759"/>
<evidence type="ECO:0000256" key="5">
    <source>
        <dbReference type="ARBA" id="ARBA00022989"/>
    </source>
</evidence>
<dbReference type="eggNOG" id="ENOG502QUSD">
    <property type="taxonomic scope" value="Eukaryota"/>
</dbReference>
<comment type="function">
    <text evidence="7">Involved in protein precursor import into chloroplasts.</text>
</comment>
<dbReference type="PANTHER" id="PTHR33510:SF5">
    <property type="entry name" value="PROTEIN TIC 20-II, CHLOROPLASTIC"/>
    <property type="match status" value="1"/>
</dbReference>
<dbReference type="STRING" id="564608.C1MRQ7"/>
<organism evidence="10">
    <name type="scientific">Micromonas pusilla (strain CCMP1545)</name>
    <name type="common">Picoplanktonic green alga</name>
    <dbReference type="NCBI Taxonomy" id="564608"/>
    <lineage>
        <taxon>Eukaryota</taxon>
        <taxon>Viridiplantae</taxon>
        <taxon>Chlorophyta</taxon>
        <taxon>Mamiellophyceae</taxon>
        <taxon>Mamiellales</taxon>
        <taxon>Mamiellaceae</taxon>
        <taxon>Micromonas</taxon>
    </lineage>
</organism>
<evidence type="ECO:0000256" key="1">
    <source>
        <dbReference type="ARBA" id="ARBA00004478"/>
    </source>
</evidence>
<keyword evidence="7" id="KW-0934">Plastid</keyword>
<dbReference type="InterPro" id="IPR005691">
    <property type="entry name" value="Tic20"/>
</dbReference>
<feature type="transmembrane region" description="Helical" evidence="7">
    <location>
        <begin position="217"/>
        <end position="239"/>
    </location>
</feature>
<dbReference type="PANTHER" id="PTHR33510">
    <property type="entry name" value="PROTEIN TIC 20-II, CHLOROPLASTIC"/>
    <property type="match status" value="1"/>
</dbReference>
<dbReference type="EMBL" id="GG663739">
    <property type="protein sequence ID" value="EEH57005.1"/>
    <property type="molecule type" value="Genomic_DNA"/>
</dbReference>
<dbReference type="RefSeq" id="XP_003058550.1">
    <property type="nucleotide sequence ID" value="XM_003058504.1"/>
</dbReference>
<keyword evidence="3 7" id="KW-0812">Transmembrane</keyword>
<sequence>MMASCIARVGTTRALVHSPRAGVASERANGGARVTARGVAKRWADAVSIVGRGRTAVARAEGEGSKKDDTLSSLAAILGEDAEAEAAAAKAEEEKIERELAAAKKERDAALASRAANKDKPAPVVNRAAMSSMDDEDGDATAAQRGLAALSYLLPLLDGLKYSKFLLLQFPLFTLALLPLKPAIDLWFSLGFLQIIAFFALYLGVVQNQAMPKFVRFNAQQAILLDILLIVPDVLARLASGLGGDDAMLTGGPGLEAQVLMYNTVFLYVYLTSVVGAGASGLGKSVKLPIVGDAAESQINMRP</sequence>
<feature type="transmembrane region" description="Helical" evidence="7">
    <location>
        <begin position="259"/>
        <end position="279"/>
    </location>
</feature>
<evidence type="ECO:0000256" key="4">
    <source>
        <dbReference type="ARBA" id="ARBA00022780"/>
    </source>
</evidence>
<reference evidence="9 10" key="1">
    <citation type="journal article" date="2009" name="Science">
        <title>Green evolution and dynamic adaptations revealed by genomes of the marine picoeukaryotes Micromonas.</title>
        <authorList>
            <person name="Worden A.Z."/>
            <person name="Lee J.H."/>
            <person name="Mock T."/>
            <person name="Rouze P."/>
            <person name="Simmons M.P."/>
            <person name="Aerts A.L."/>
            <person name="Allen A.E."/>
            <person name="Cuvelier M.L."/>
            <person name="Derelle E."/>
            <person name="Everett M.V."/>
            <person name="Foulon E."/>
            <person name="Grimwood J."/>
            <person name="Gundlach H."/>
            <person name="Henrissat B."/>
            <person name="Napoli C."/>
            <person name="McDonald S.M."/>
            <person name="Parker M.S."/>
            <person name="Rombauts S."/>
            <person name="Salamov A."/>
            <person name="Von Dassow P."/>
            <person name="Badger J.H."/>
            <person name="Coutinho P.M."/>
            <person name="Demir E."/>
            <person name="Dubchak I."/>
            <person name="Gentemann C."/>
            <person name="Eikrem W."/>
            <person name="Gready J.E."/>
            <person name="John U."/>
            <person name="Lanier W."/>
            <person name="Lindquist E.A."/>
            <person name="Lucas S."/>
            <person name="Mayer K.F."/>
            <person name="Moreau H."/>
            <person name="Not F."/>
            <person name="Otillar R."/>
            <person name="Panaud O."/>
            <person name="Pangilinan J."/>
            <person name="Paulsen I."/>
            <person name="Piegu B."/>
            <person name="Poliakov A."/>
            <person name="Robbens S."/>
            <person name="Schmutz J."/>
            <person name="Toulza E."/>
            <person name="Wyss T."/>
            <person name="Zelensky A."/>
            <person name="Zhou K."/>
            <person name="Armbrust E.V."/>
            <person name="Bhattacharya D."/>
            <person name="Goodenough U.W."/>
            <person name="Van de Peer Y."/>
            <person name="Grigoriev I.V."/>
        </authorList>
    </citation>
    <scope>NUCLEOTIDE SEQUENCE [LARGE SCALE GENOMIC DNA]</scope>
    <source>
        <strain evidence="9 10">CCMP1545</strain>
    </source>
</reference>
<proteinExistence type="inferred from homology"/>
<dbReference type="AlphaFoldDB" id="C1MRQ7"/>
<dbReference type="GeneID" id="9684356"/>
<name>C1MRQ7_MICPC</name>